<dbReference type="PANTHER" id="PTHR36617:SF15">
    <property type="entry name" value="REVERSE TRANSCRIPTASE ZINC-BINDING DOMAIN-CONTAINING PROTEIN"/>
    <property type="match status" value="1"/>
</dbReference>
<dbReference type="EMBL" id="CP126658">
    <property type="protein sequence ID" value="WJZ97788.1"/>
    <property type="molecule type" value="Genomic_DNA"/>
</dbReference>
<protein>
    <recommendedName>
        <fullName evidence="1">Reverse transcriptase zinc-binding domain-containing protein</fullName>
    </recommendedName>
</protein>
<sequence length="221" mass="25684">LGTFNRALLGKWVWRFAIERKALWNQVITRKYGEERGGWSSCEAREAYGVGLWKVISKLGHLVTSSFDFVVGDGKKVRFYKDKWCGTIPLCEAFPSLFALATSKEAWVNEVWTAAGKRGGSWSHCFNRPFNDWELEEVERLFCCLDEKKVSVDEKDRVRWRDSKDGVFWVKSLYRALQPISLVSFPLKIIWNSCVQPKLSFFAWEASWGRVLTLDRLQKRG</sequence>
<reference evidence="2 3" key="1">
    <citation type="journal article" date="2023" name="Hortic Res">
        <title>The complete reference genome for grapevine (Vitis vinifera L.) genetics and breeding.</title>
        <authorList>
            <person name="Shi X."/>
            <person name="Cao S."/>
            <person name="Wang X."/>
            <person name="Huang S."/>
            <person name="Wang Y."/>
            <person name="Liu Z."/>
            <person name="Liu W."/>
            <person name="Leng X."/>
            <person name="Peng Y."/>
            <person name="Wang N."/>
            <person name="Wang Y."/>
            <person name="Ma Z."/>
            <person name="Xu X."/>
            <person name="Zhang F."/>
            <person name="Xue H."/>
            <person name="Zhong H."/>
            <person name="Wang Y."/>
            <person name="Zhang K."/>
            <person name="Velt A."/>
            <person name="Avia K."/>
            <person name="Holtgrawe D."/>
            <person name="Grimplet J."/>
            <person name="Matus J.T."/>
            <person name="Ware D."/>
            <person name="Wu X."/>
            <person name="Wang H."/>
            <person name="Liu C."/>
            <person name="Fang Y."/>
            <person name="Rustenholz C."/>
            <person name="Cheng Z."/>
            <person name="Xiao H."/>
            <person name="Zhou Y."/>
        </authorList>
    </citation>
    <scope>NUCLEOTIDE SEQUENCE [LARGE SCALE GENOMIC DNA]</scope>
    <source>
        <strain evidence="3">cv. Pinot noir / PN40024</strain>
        <tissue evidence="2">Leaf</tissue>
    </source>
</reference>
<dbReference type="InterPro" id="IPR026960">
    <property type="entry name" value="RVT-Znf"/>
</dbReference>
<feature type="non-terminal residue" evidence="2">
    <location>
        <position position="1"/>
    </location>
</feature>
<dbReference type="Pfam" id="PF13966">
    <property type="entry name" value="zf-RVT"/>
    <property type="match status" value="1"/>
</dbReference>
<accession>A0ABY9CRI0</accession>
<evidence type="ECO:0000313" key="3">
    <source>
        <dbReference type="Proteomes" id="UP001227230"/>
    </source>
</evidence>
<keyword evidence="3" id="KW-1185">Reference proteome</keyword>
<feature type="domain" description="Reverse transcriptase zinc-binding" evidence="1">
    <location>
        <begin position="168"/>
        <end position="221"/>
    </location>
</feature>
<dbReference type="Proteomes" id="UP001227230">
    <property type="component" value="Chromosome 11"/>
</dbReference>
<evidence type="ECO:0000313" key="2">
    <source>
        <dbReference type="EMBL" id="WJZ97788.1"/>
    </source>
</evidence>
<evidence type="ECO:0000259" key="1">
    <source>
        <dbReference type="Pfam" id="PF13966"/>
    </source>
</evidence>
<proteinExistence type="predicted"/>
<name>A0ABY9CRI0_VITVI</name>
<gene>
    <name evidence="2" type="ORF">VitviT2T_016367</name>
</gene>
<dbReference type="PANTHER" id="PTHR36617">
    <property type="entry name" value="PROTEIN, PUTATIVE-RELATED"/>
    <property type="match status" value="1"/>
</dbReference>
<organism evidence="2 3">
    <name type="scientific">Vitis vinifera</name>
    <name type="common">Grape</name>
    <dbReference type="NCBI Taxonomy" id="29760"/>
    <lineage>
        <taxon>Eukaryota</taxon>
        <taxon>Viridiplantae</taxon>
        <taxon>Streptophyta</taxon>
        <taxon>Embryophyta</taxon>
        <taxon>Tracheophyta</taxon>
        <taxon>Spermatophyta</taxon>
        <taxon>Magnoliopsida</taxon>
        <taxon>eudicotyledons</taxon>
        <taxon>Gunneridae</taxon>
        <taxon>Pentapetalae</taxon>
        <taxon>rosids</taxon>
        <taxon>Vitales</taxon>
        <taxon>Vitaceae</taxon>
        <taxon>Viteae</taxon>
        <taxon>Vitis</taxon>
    </lineage>
</organism>